<keyword evidence="8" id="KW-1185">Reference proteome</keyword>
<evidence type="ECO:0000256" key="4">
    <source>
        <dbReference type="PROSITE-ProRule" id="PRU00228"/>
    </source>
</evidence>
<dbReference type="InterPro" id="IPR000433">
    <property type="entry name" value="Znf_ZZ"/>
</dbReference>
<dbReference type="Gene3D" id="3.30.60.90">
    <property type="match status" value="1"/>
</dbReference>
<dbReference type="PANTHER" id="PTHR15898:SF13">
    <property type="entry name" value="BIFUNCTIONAL APOPTOSIS REGULATOR"/>
    <property type="match status" value="1"/>
</dbReference>
<dbReference type="PROSITE" id="PS50089">
    <property type="entry name" value="ZF_RING_2"/>
    <property type="match status" value="1"/>
</dbReference>
<evidence type="ECO:0000256" key="1">
    <source>
        <dbReference type="ARBA" id="ARBA00022723"/>
    </source>
</evidence>
<comment type="caution">
    <text evidence="7">The sequence shown here is derived from an EMBL/GenBank/DDBJ whole genome shotgun (WGS) entry which is preliminary data.</text>
</comment>
<evidence type="ECO:0000313" key="8">
    <source>
        <dbReference type="Proteomes" id="UP001515480"/>
    </source>
</evidence>
<dbReference type="PANTHER" id="PTHR15898">
    <property type="entry name" value="BIFUNCTIONAL APOPTOSIS REGULATOR"/>
    <property type="match status" value="1"/>
</dbReference>
<dbReference type="AlphaFoldDB" id="A0AB34J7G3"/>
<proteinExistence type="predicted"/>
<dbReference type="InterPro" id="IPR001841">
    <property type="entry name" value="Znf_RING"/>
</dbReference>
<protein>
    <recommendedName>
        <fullName evidence="9">RING-type E3 ubiquitin transferase</fullName>
    </recommendedName>
</protein>
<organism evidence="7 8">
    <name type="scientific">Prymnesium parvum</name>
    <name type="common">Toxic golden alga</name>
    <dbReference type="NCBI Taxonomy" id="97485"/>
    <lineage>
        <taxon>Eukaryota</taxon>
        <taxon>Haptista</taxon>
        <taxon>Haptophyta</taxon>
        <taxon>Prymnesiophyceae</taxon>
        <taxon>Prymnesiales</taxon>
        <taxon>Prymnesiaceae</taxon>
        <taxon>Prymnesium</taxon>
    </lineage>
</organism>
<dbReference type="PROSITE" id="PS50135">
    <property type="entry name" value="ZF_ZZ_2"/>
    <property type="match status" value="1"/>
</dbReference>
<keyword evidence="1" id="KW-0479">Metal-binding</keyword>
<keyword evidence="3" id="KW-0862">Zinc</keyword>
<dbReference type="Proteomes" id="UP001515480">
    <property type="component" value="Unassembled WGS sequence"/>
</dbReference>
<dbReference type="Gene3D" id="3.30.40.10">
    <property type="entry name" value="Zinc/RING finger domain, C3HC4 (zinc finger)"/>
    <property type="match status" value="1"/>
</dbReference>
<reference evidence="7 8" key="1">
    <citation type="journal article" date="2024" name="Science">
        <title>Giant polyketide synthase enzymes in the biosynthesis of giant marine polyether toxins.</title>
        <authorList>
            <person name="Fallon T.R."/>
            <person name="Shende V.V."/>
            <person name="Wierzbicki I.H."/>
            <person name="Pendleton A.L."/>
            <person name="Watervoot N.F."/>
            <person name="Auber R.P."/>
            <person name="Gonzalez D.J."/>
            <person name="Wisecaver J.H."/>
            <person name="Moore B.S."/>
        </authorList>
    </citation>
    <scope>NUCLEOTIDE SEQUENCE [LARGE SCALE GENOMIC DNA]</scope>
    <source>
        <strain evidence="7 8">12B1</strain>
    </source>
</reference>
<dbReference type="GO" id="GO:0008270">
    <property type="term" value="F:zinc ion binding"/>
    <property type="evidence" value="ECO:0007669"/>
    <property type="project" value="UniProtKB-KW"/>
</dbReference>
<dbReference type="InterPro" id="IPR043145">
    <property type="entry name" value="Znf_ZZ_sf"/>
</dbReference>
<dbReference type="Pfam" id="PF00569">
    <property type="entry name" value="ZZ"/>
    <property type="match status" value="1"/>
</dbReference>
<name>A0AB34J7G3_PRYPA</name>
<evidence type="ECO:0000256" key="2">
    <source>
        <dbReference type="ARBA" id="ARBA00022771"/>
    </source>
</evidence>
<sequence length="357" mass="37963">MDLEEFCCAICLETLYKPAVSHCGHCFCFWCFHHGMSNLGSSHCPLCRAELRHLPAICEPLHAYICATFPARAAERAAATKLEERQSWHAEAPEPRPLAGAGTAASFACAGCGGLAAPPAVLTCGHVVHARRGGGGCPVDGCVGQAPEGGLAPCGLIDAILRKELSAEEYAAASACGCERVRRERGGPPAEALVGREVQLRSLRTEDGRAVEGVTGVVVGEEAGELVVEVSVESREVRVPAEHVSLVEAARSAEESYVHFGRGCDGCGVYPVVGRCYRCADCSEAIGYDLCGSCYDAGVHTRDAPSGRFNQAHKPEHNLVEVRQVVTVVHQLQRAHPELSLEQIVTLVNAHVAEHQN</sequence>
<dbReference type="SMART" id="SM00291">
    <property type="entry name" value="ZnF_ZZ"/>
    <property type="match status" value="1"/>
</dbReference>
<feature type="domain" description="ZZ-type" evidence="6">
    <location>
        <begin position="259"/>
        <end position="327"/>
    </location>
</feature>
<evidence type="ECO:0000259" key="5">
    <source>
        <dbReference type="PROSITE" id="PS50089"/>
    </source>
</evidence>
<dbReference type="GO" id="GO:0043161">
    <property type="term" value="P:proteasome-mediated ubiquitin-dependent protein catabolic process"/>
    <property type="evidence" value="ECO:0007669"/>
    <property type="project" value="TreeGrafter"/>
</dbReference>
<dbReference type="EMBL" id="JBGBPQ010000011">
    <property type="protein sequence ID" value="KAL1515633.1"/>
    <property type="molecule type" value="Genomic_DNA"/>
</dbReference>
<evidence type="ECO:0000259" key="6">
    <source>
        <dbReference type="PROSITE" id="PS50135"/>
    </source>
</evidence>
<feature type="domain" description="RING-type" evidence="5">
    <location>
        <begin position="8"/>
        <end position="48"/>
    </location>
</feature>
<keyword evidence="2 4" id="KW-0863">Zinc-finger</keyword>
<dbReference type="GO" id="GO:0061630">
    <property type="term" value="F:ubiquitin protein ligase activity"/>
    <property type="evidence" value="ECO:0007669"/>
    <property type="project" value="TreeGrafter"/>
</dbReference>
<dbReference type="SUPFAM" id="SSF57850">
    <property type="entry name" value="RING/U-box"/>
    <property type="match status" value="2"/>
</dbReference>
<evidence type="ECO:0000256" key="3">
    <source>
        <dbReference type="ARBA" id="ARBA00022833"/>
    </source>
</evidence>
<accession>A0AB34J7G3</accession>
<dbReference type="InterPro" id="IPR013083">
    <property type="entry name" value="Znf_RING/FYVE/PHD"/>
</dbReference>
<evidence type="ECO:0000313" key="7">
    <source>
        <dbReference type="EMBL" id="KAL1515633.1"/>
    </source>
</evidence>
<evidence type="ECO:0008006" key="9">
    <source>
        <dbReference type="Google" id="ProtNLM"/>
    </source>
</evidence>
<gene>
    <name evidence="7" type="ORF">AB1Y20_002251</name>
</gene>
<dbReference type="SMART" id="SM00184">
    <property type="entry name" value="RING"/>
    <property type="match status" value="2"/>
</dbReference>